<dbReference type="InterPro" id="IPR046348">
    <property type="entry name" value="SIS_dom_sf"/>
</dbReference>
<dbReference type="Pfam" id="PF12234">
    <property type="entry name" value="Rav1p_C"/>
    <property type="match status" value="1"/>
</dbReference>
<reference evidence="14" key="1">
    <citation type="journal article" date="2019" name="G3 (Bethesda)">
        <title>Genome Assemblies of Two Rare Opportunistic Yeast Pathogens: Diutina rugosa (syn. Candida rugosa) and Trichomonascus ciferrii (syn. Candida ciferrii).</title>
        <authorList>
            <person name="Mixao V."/>
            <person name="Saus E."/>
            <person name="Hansen A.P."/>
            <person name="Lass-Florl C."/>
            <person name="Gabaldon T."/>
        </authorList>
    </citation>
    <scope>NUCLEOTIDE SEQUENCE</scope>
    <source>
        <strain evidence="14">CBS 4856</strain>
    </source>
</reference>
<evidence type="ECO:0000256" key="9">
    <source>
        <dbReference type="ARBA" id="ARBA00029805"/>
    </source>
</evidence>
<evidence type="ECO:0000256" key="2">
    <source>
        <dbReference type="ARBA" id="ARBA00003267"/>
    </source>
</evidence>
<evidence type="ECO:0000313" key="15">
    <source>
        <dbReference type="Proteomes" id="UP000761534"/>
    </source>
</evidence>
<dbReference type="GO" id="GO:0097367">
    <property type="term" value="F:carbohydrate derivative binding"/>
    <property type="evidence" value="ECO:0007669"/>
    <property type="project" value="InterPro"/>
</dbReference>
<dbReference type="InterPro" id="IPR001680">
    <property type="entry name" value="WD40_rpt"/>
</dbReference>
<dbReference type="OrthoDB" id="15235at2759"/>
<dbReference type="SUPFAM" id="SSF56235">
    <property type="entry name" value="N-terminal nucleophile aminohydrolases (Ntn hydrolases)"/>
    <property type="match status" value="1"/>
</dbReference>
<feature type="compositionally biased region" description="Low complexity" evidence="11">
    <location>
        <begin position="818"/>
        <end position="828"/>
    </location>
</feature>
<dbReference type="SMART" id="SM00320">
    <property type="entry name" value="WD40"/>
    <property type="match status" value="5"/>
</dbReference>
<dbReference type="Gene3D" id="3.40.50.10490">
    <property type="entry name" value="Glucose-6-phosphate isomerase like protein, domain 1"/>
    <property type="match status" value="2"/>
</dbReference>
<evidence type="ECO:0000256" key="10">
    <source>
        <dbReference type="ARBA" id="ARBA00033302"/>
    </source>
</evidence>
<dbReference type="Gene3D" id="3.60.20.10">
    <property type="entry name" value="Glutamine Phosphoribosylpyrophosphate, subunit 1, domain 1"/>
    <property type="match status" value="1"/>
</dbReference>
<dbReference type="Proteomes" id="UP000761534">
    <property type="component" value="Unassembled WGS sequence"/>
</dbReference>
<dbReference type="SUPFAM" id="SSF50978">
    <property type="entry name" value="WD40 repeat-like"/>
    <property type="match status" value="2"/>
</dbReference>
<dbReference type="InterPro" id="IPR015943">
    <property type="entry name" value="WD40/YVTN_repeat-like_dom_sf"/>
</dbReference>
<keyword evidence="8" id="KW-0315">Glutamine amidotransferase</keyword>
<gene>
    <name evidence="14" type="ORF">TRICI_002982</name>
</gene>
<dbReference type="PANTHER" id="PTHR10937:SF0">
    <property type="entry name" value="GLUTAMINE--FRUCTOSE-6-PHOSPHATE TRANSAMINASE (ISOMERIZING)"/>
    <property type="match status" value="1"/>
</dbReference>
<evidence type="ECO:0000256" key="1">
    <source>
        <dbReference type="ARBA" id="ARBA00001031"/>
    </source>
</evidence>
<dbReference type="SUPFAM" id="SSF53697">
    <property type="entry name" value="SIS domain"/>
    <property type="match status" value="1"/>
</dbReference>
<dbReference type="EC" id="2.6.1.16" evidence="4"/>
<keyword evidence="7" id="KW-0677">Repeat</keyword>
<dbReference type="EMBL" id="SWFS01000208">
    <property type="protein sequence ID" value="KAA8914183.1"/>
    <property type="molecule type" value="Genomic_DNA"/>
</dbReference>
<dbReference type="PANTHER" id="PTHR10937">
    <property type="entry name" value="GLUCOSAMINE--FRUCTOSE-6-PHOSPHATE AMINOTRANSFERASE, ISOMERIZING"/>
    <property type="match status" value="1"/>
</dbReference>
<sequence length="2643" mass="297804">MGPRRLAMHTRGDIINTLIEGLQRQEYRGYDSAGMAIDGDGEKKVDIYRQVGKVAALKKLIEDSKPNTETEYEVHAGIAHTRWATHGQPMQSNCHPQRSDVNNEFTVVHNGIITNYKEIRHLLESKGFKFESETDTETIAKLVKFIYDSNKSANLDFSQLAKLVVQELEGAYGLLIKSVHYPDEIVASKKGSPLLIGVKTERKLKVDFVDVEFPDMANAAAVVANEDQLTVTEPTAVNGKGKDLRQSQSRAFLSEDGVPMPTEFFLASDPAAVVEHTKKVLFLEDDDIAHIYDGEVHIHRVRREAGASTIRSIQTLEMELAEIMKGSFDHFMQKEIFEQPDSVVNTMRGRVDFENNKVQLGGLKSFLTSIRRCRRLIMIACGTSYHSCLATRSIFEELTELPVVVELASDFLDRRSPVFRDDTCVFVSQSGETADSILALQYCLERGALTVGIVNSVGSSISRQTHCGVHINAGPEIGVASTKAYTSQYIALVMMALSLSDDRISQTERRNEIIQGLGRISGQIKSVLELNDTIRDMCDEYLADQKSLLLLGRGYQHATALEGALKIKEISYMHSEGVLAGELKHGVLALVDENLPIICMATNDSLFPKVMSAVNQVAARSGHPIVICNDKSKFTDYKHLVVPETVDCLQGLLNVIPLQLMSYWLAVKKGIDVDFPRNLAKSVTVDAPDNILLNEVFVASKPKKKINKALRSFNKRVTNLGQNISRTTGIVDRDFSDSEDEIDEKLPKVSDYFYGDDGELKYDSEFRIIHDSLVPGQESDDEKMFNNNGGANYVDQAEVEKERRIQRQELQLRNQAQQLQQQWATQQQNRRRQNPRHLSAPPEMHPYSIQQSPQQELHPAPEDEFNYLPQGYRQNYYNNSPRQPRHRAPKRMAGYNHQQQQPHRMQQLPAGTNSFSYMDDVYRQQLRQQEEEEIEMQNRQQWMRYIDVDNDQKVDEKKPLMVDHSTNVSHAPTPRALSPQKLPVTHNPGRASVGSISPLPEVSTPVSAKSGSRHSNTPPSPAGTSSATPEHLEDKLSTASKSLSPPPPAEEHSSPSVAFQTPPQPSQTPFVAPSISQQQSPDNRNKGFMMSFVDDSNQSKYSAKALFGKFKKNKAQDHPLNDPNLVVSSPGPQPQAQSQTVPRRMATGVSPRPQSMAARSANSHPTVRPSTVRPPSKSNSIRPASARPSRATQHAGSISPRKQRPATPPDQPTQATHTEDPGVELYNYWLSARNYVGNLVGGFFTVNPEEVDEQQQQTSQRSVSGNHKVTDEYEEDYSARSVMDITPPSSPKLEPNGSSKGSDDAGYDSDEETKAQRRFKKTMQFFFQKPVKEHSKLYAHGQSTPSLRHQSSFSSQRTHTIAPTIRSHPSNPELKDSSNSNNTMHPVISQFVYCSGNNVIILEDTSTLLQTIYLKGDGRAVRIDPPSGRIAVGYGSEVLVLSPVLIYDQPLKWEIYCTIEHDDDVLALGWSSKNELATGSRRLNLWNVVSQKIVWSKKLAQPVQQLEISPDSNLIATIGVDDRLVKVWRRTSFDSQYTKFDFVYLSHPEPVHKVRWRSDKNSENTLYTFARDDQLRVWMPYDSFDGANLQLWGSIPIQHENSFVIDHQLIKKSVDQVIQNHGEQSIPEAIKICQRNPDLCVTMDPNTGRVSIYSIEGVHEKHHKRLTNIFKLMEKQLSVDCTGIFNFIPYSPNPQRDVNESDMSLIGHDMSRGVIYQYTLSVAKIFDRKVKSAWSLQTILTGHNKSVRSISRGNDGESLLSKSRFDENYVWKPKTLSSSITLKRTSLIQGKIMEAALVSEGDFVVTLLDETFELVLWDCRISKANPIAKLSTSVRKIPKSFFLSPENIGAKSCHHVVAVYSYENIRVWRIRLPDGTNNENKKDFIFDMGTFCIEVDEGEELEIAEPVDPVGWGAKIDQDFFDLYQRDVLATISTAGTIRTWTAQIRDDEYSGSVEWLETGKVETGIQKISQAQVSSTRKVATTNSEATKLCIWDTRNKLLEFEETFDDRISDLDWTSAPDGQSVLGVGFASRQVMLYCQLRFDYTNDIAAWAPFKRIDISCYTSHPIGDSIWLNDGGFVVGAGNQFFIQDNKIDPDKGTMLDARLAPSTGFVKGATIFDVCAVLNGPLPMYHPQLLIQSIFAGKIDIVKKILVSLLKQLKFSPEVTSNVDLPDVFFDNDQDKVGMNGVDERQKLFRRNSYADHNDDFNESVCEQLGEWIQRVSLPYLTRHQQITLASVVEALAQTDVHRRSLDENGIRFLVGFKLFKIHPQQTSMTIRDFNWALHSESQDILLQLIERSSGSAPVLWPAMREVGYSYWLRDEKLQEQFEALGRNYFNHEGKRDPIACTLYYLALRKKQILIGLWRTASWHREQTKTIKLLSNDFTQPRWRSAALKNAFALLGKHRYEYAASFFLLGDSLKDAVNVLIKNVGDMSLAIAVARVYETDPEKPVLKSILKNQVLPQAEQAGDRWTMSWAYWLLGEQSNAIQSLAFGQGHQRSETGAKLFLVDDPVLVVLYRYLRDQSLKTTNSGGRGNYEGLNVTHEFDFISKTASIYSRMGCDVLGLDLVKKWQFVREEKEQPQEPVQQPLKRRPTLVQSDSTLGKESVIGNEYPHPDHGIMKDFKPVSAQAFQEPDMSAFDFGF</sequence>
<dbReference type="GO" id="GO:0006487">
    <property type="term" value="P:protein N-linked glycosylation"/>
    <property type="evidence" value="ECO:0007669"/>
    <property type="project" value="TreeGrafter"/>
</dbReference>
<feature type="region of interest" description="Disordered" evidence="11">
    <location>
        <begin position="965"/>
        <end position="1090"/>
    </location>
</feature>
<comment type="catalytic activity">
    <reaction evidence="1">
        <text>D-fructose 6-phosphate + L-glutamine = D-glucosamine 6-phosphate + L-glutamate</text>
        <dbReference type="Rhea" id="RHEA:13237"/>
        <dbReference type="ChEBI" id="CHEBI:29985"/>
        <dbReference type="ChEBI" id="CHEBI:58359"/>
        <dbReference type="ChEBI" id="CHEBI:58725"/>
        <dbReference type="ChEBI" id="CHEBI:61527"/>
        <dbReference type="EC" id="2.6.1.16"/>
    </reaction>
</comment>
<dbReference type="InterPro" id="IPR029055">
    <property type="entry name" value="Ntn_hydrolases_N"/>
</dbReference>
<evidence type="ECO:0000256" key="8">
    <source>
        <dbReference type="ARBA" id="ARBA00022962"/>
    </source>
</evidence>
<evidence type="ECO:0000313" key="14">
    <source>
        <dbReference type="EMBL" id="KAA8914183.1"/>
    </source>
</evidence>
<evidence type="ECO:0000259" key="13">
    <source>
        <dbReference type="PROSITE" id="PS51464"/>
    </source>
</evidence>
<feature type="region of interest" description="Disordered" evidence="11">
    <location>
        <begin position="818"/>
        <end position="867"/>
    </location>
</feature>
<comment type="caution">
    <text evidence="14">The sequence shown here is derived from an EMBL/GenBank/DDBJ whole genome shotgun (WGS) entry which is preliminary data.</text>
</comment>
<keyword evidence="15" id="KW-1185">Reference proteome</keyword>
<dbReference type="Gene3D" id="2.130.10.10">
    <property type="entry name" value="YVTN repeat-like/Quinoprotein amine dehydrogenase"/>
    <property type="match status" value="2"/>
</dbReference>
<evidence type="ECO:0000259" key="12">
    <source>
        <dbReference type="PROSITE" id="PS51278"/>
    </source>
</evidence>
<dbReference type="CDD" id="cd05009">
    <property type="entry name" value="SIS_GlmS_GlmD_2"/>
    <property type="match status" value="1"/>
</dbReference>
<evidence type="ECO:0000256" key="11">
    <source>
        <dbReference type="SAM" id="MobiDB-lite"/>
    </source>
</evidence>
<feature type="compositionally biased region" description="Low complexity" evidence="11">
    <location>
        <begin position="1128"/>
        <end position="1139"/>
    </location>
</feature>
<accession>A0A642V599</accession>
<evidence type="ECO:0000256" key="7">
    <source>
        <dbReference type="ARBA" id="ARBA00022737"/>
    </source>
</evidence>
<dbReference type="PROSITE" id="PS51464">
    <property type="entry name" value="SIS"/>
    <property type="match status" value="2"/>
</dbReference>
<name>A0A642V599_9ASCO</name>
<evidence type="ECO:0000256" key="4">
    <source>
        <dbReference type="ARBA" id="ARBA00012916"/>
    </source>
</evidence>
<dbReference type="CDD" id="cd00714">
    <property type="entry name" value="GFAT"/>
    <property type="match status" value="1"/>
</dbReference>
<feature type="domain" description="SIS" evidence="13">
    <location>
        <begin position="537"/>
        <end position="676"/>
    </location>
</feature>
<dbReference type="FunFam" id="3.40.50.10490:FF:000001">
    <property type="entry name" value="Glutamine--fructose-6-phosphate aminotransferase [isomerizing]"/>
    <property type="match status" value="1"/>
</dbReference>
<feature type="domain" description="Glutamine amidotransferase type-2" evidence="12">
    <location>
        <begin position="1"/>
        <end position="294"/>
    </location>
</feature>
<feature type="compositionally biased region" description="Polar residues" evidence="11">
    <location>
        <begin position="1160"/>
        <end position="1169"/>
    </location>
</feature>
<feature type="region of interest" description="Disordered" evidence="11">
    <location>
        <begin position="1340"/>
        <end position="1382"/>
    </location>
</feature>
<organism evidence="14 15">
    <name type="scientific">Trichomonascus ciferrii</name>
    <dbReference type="NCBI Taxonomy" id="44093"/>
    <lineage>
        <taxon>Eukaryota</taxon>
        <taxon>Fungi</taxon>
        <taxon>Dikarya</taxon>
        <taxon>Ascomycota</taxon>
        <taxon>Saccharomycotina</taxon>
        <taxon>Dipodascomycetes</taxon>
        <taxon>Dipodascales</taxon>
        <taxon>Trichomonascaceae</taxon>
        <taxon>Trichomonascus</taxon>
        <taxon>Trichomonascus ciferrii complex</taxon>
    </lineage>
</organism>
<dbReference type="InterPro" id="IPR001347">
    <property type="entry name" value="SIS_dom"/>
</dbReference>
<dbReference type="VEuPathDB" id="FungiDB:TRICI_002982"/>
<comment type="function">
    <text evidence="2">Involved in amino sugar synthesis (formation of chitin, supplies the amino sugars of asparagine-linked oligosaccharides of glycoproteins).</text>
</comment>
<keyword evidence="5" id="KW-0032">Aminotransferase</keyword>
<dbReference type="FunFam" id="3.40.50.10490:FF:000002">
    <property type="entry name" value="Glutamine--fructose-6-phosphate aminotransferase [isomerizing]"/>
    <property type="match status" value="1"/>
</dbReference>
<dbReference type="CDD" id="cd05008">
    <property type="entry name" value="SIS_GlmS_GlmD_1"/>
    <property type="match status" value="1"/>
</dbReference>
<feature type="compositionally biased region" description="Polar residues" evidence="11">
    <location>
        <begin position="1254"/>
        <end position="1267"/>
    </location>
</feature>
<feature type="region of interest" description="Disordered" evidence="11">
    <location>
        <begin position="2577"/>
        <end position="2600"/>
    </location>
</feature>
<feature type="region of interest" description="Disordered" evidence="11">
    <location>
        <begin position="1113"/>
        <end position="1220"/>
    </location>
</feature>
<comment type="pathway">
    <text evidence="3">Nucleotide-sugar biosynthesis; UDP-N-acetyl-alpha-D-glucosamine biosynthesis; alpha-D-glucosamine 6-phosphate from D-fructose 6-phosphate: step 1/1.</text>
</comment>
<dbReference type="PROSITE" id="PS51278">
    <property type="entry name" value="GATASE_TYPE_2"/>
    <property type="match status" value="1"/>
</dbReference>
<dbReference type="InterPro" id="IPR036322">
    <property type="entry name" value="WD40_repeat_dom_sf"/>
</dbReference>
<feature type="region of interest" description="Disordered" evidence="11">
    <location>
        <begin position="774"/>
        <end position="800"/>
    </location>
</feature>
<dbReference type="InterPro" id="IPR035466">
    <property type="entry name" value="GlmS/AgaS_SIS"/>
</dbReference>
<feature type="compositionally biased region" description="Polar residues" evidence="11">
    <location>
        <begin position="1004"/>
        <end position="1014"/>
    </location>
</feature>
<dbReference type="NCBIfam" id="NF001484">
    <property type="entry name" value="PRK00331.1"/>
    <property type="match status" value="1"/>
</dbReference>
<feature type="region of interest" description="Disordered" evidence="11">
    <location>
        <begin position="1250"/>
        <end position="1314"/>
    </location>
</feature>
<dbReference type="InterPro" id="IPR047084">
    <property type="entry name" value="GFAT_N"/>
</dbReference>
<evidence type="ECO:0000256" key="5">
    <source>
        <dbReference type="ARBA" id="ARBA00022576"/>
    </source>
</evidence>
<dbReference type="Pfam" id="PF13522">
    <property type="entry name" value="GATase_6"/>
    <property type="match status" value="1"/>
</dbReference>
<evidence type="ECO:0000256" key="6">
    <source>
        <dbReference type="ARBA" id="ARBA00022679"/>
    </source>
</evidence>
<dbReference type="InterPro" id="IPR017932">
    <property type="entry name" value="GATase_2_dom"/>
</dbReference>
<feature type="compositionally biased region" description="Polar residues" evidence="11">
    <location>
        <begin position="1341"/>
        <end position="1361"/>
    </location>
</feature>
<dbReference type="InterPro" id="IPR035490">
    <property type="entry name" value="GlmS/FrlB_SIS"/>
</dbReference>
<protein>
    <recommendedName>
        <fullName evidence="4">glutamine--fructose-6-phosphate transaminase (isomerizing)</fullName>
        <ecNumber evidence="4">2.6.1.16</ecNumber>
    </recommendedName>
    <alternativeName>
        <fullName evidence="10">D-fructose-6-phosphate amidotransferase</fullName>
    </alternativeName>
    <alternativeName>
        <fullName evidence="9">Hexosephosphate aminotransferase</fullName>
    </alternativeName>
</protein>
<dbReference type="GO" id="GO:0004360">
    <property type="term" value="F:glutamine-fructose-6-phosphate transaminase (isomerizing) activity"/>
    <property type="evidence" value="ECO:0007669"/>
    <property type="project" value="UniProtKB-EC"/>
</dbReference>
<dbReference type="GO" id="GO:0006002">
    <property type="term" value="P:fructose 6-phosphate metabolic process"/>
    <property type="evidence" value="ECO:0007669"/>
    <property type="project" value="TreeGrafter"/>
</dbReference>
<dbReference type="GO" id="GO:0006048">
    <property type="term" value="P:UDP-N-acetylglucosamine biosynthetic process"/>
    <property type="evidence" value="ECO:0007669"/>
    <property type="project" value="UniProtKB-UniPathway"/>
</dbReference>
<keyword evidence="6" id="KW-0808">Transferase</keyword>
<dbReference type="Pfam" id="PF01380">
    <property type="entry name" value="SIS"/>
    <property type="match status" value="2"/>
</dbReference>
<dbReference type="UniPathway" id="UPA00113">
    <property type="reaction ID" value="UER00528"/>
</dbReference>
<dbReference type="GO" id="GO:0006031">
    <property type="term" value="P:chitin biosynthetic process"/>
    <property type="evidence" value="ECO:0007669"/>
    <property type="project" value="UniProtKB-ARBA"/>
</dbReference>
<feature type="domain" description="SIS" evidence="13">
    <location>
        <begin position="366"/>
        <end position="505"/>
    </location>
</feature>
<proteinExistence type="predicted"/>
<dbReference type="InterPro" id="IPR022033">
    <property type="entry name" value="Rav1p_C"/>
</dbReference>
<evidence type="ECO:0000256" key="3">
    <source>
        <dbReference type="ARBA" id="ARBA00004775"/>
    </source>
</evidence>